<dbReference type="GO" id="GO:0016529">
    <property type="term" value="C:sarcoplasmic reticulum"/>
    <property type="evidence" value="ECO:0007669"/>
    <property type="project" value="TreeGrafter"/>
</dbReference>
<evidence type="ECO:0000313" key="4">
    <source>
        <dbReference type="WBParaSite" id="EN70_1929"/>
    </source>
</evidence>
<dbReference type="PANTHER" id="PTHR10151">
    <property type="entry name" value="ECTONUCLEOTIDE PYROPHOSPHATASE/PHOSPHODIESTERASE"/>
    <property type="match status" value="1"/>
</dbReference>
<evidence type="ECO:0000256" key="2">
    <source>
        <dbReference type="ARBA" id="ARBA00023180"/>
    </source>
</evidence>
<protein>
    <submittedName>
        <fullName evidence="4">NUC domain-containing protein</fullName>
    </submittedName>
</protein>
<sequence length="387" mass="44740">MYLGIQKINHRYYFDEMINSENILFADGVIGQMYFPNDTNSLTLQDKIMKTMEKLKCYNKEYYRVYDKRRIPKRYHFSKSNRIGDIILDAQLGTIFYENIAADYNKTHDHGYDFILEPMHAIFYAYGPNIAQGLVLKPFQNVELFNLMIALLNVNSNLSSPNNGTEGRLNSVLNGISVNKPQRSDLTSTIALIERINSNFSLSQLRQENDPAELITTSLSVKGHFTNLEKITSDYAKLYNEVVVISGSIYDFDDNDFVADSSGLYLKRNTTPSHIFRVIFRCKNSRWLNDELQCNNVKSLDVLSFILPNVPGDYNCLDSLSYLTANKASLRDIELLTGLEFLPTSWIPAAELYDDEFSITLRTMMPEYLWLEKEQKRFKNDMNSSRY</sequence>
<dbReference type="PANTHER" id="PTHR10151:SF114">
    <property type="entry name" value="ECTONUCLEOTIDE PYROPHOSPHATASE_PHOSPHODIESTERASE C27A7.3"/>
    <property type="match status" value="1"/>
</dbReference>
<dbReference type="InterPro" id="IPR044929">
    <property type="entry name" value="DNA/RNA_non-sp_Endonuclease_sf"/>
</dbReference>
<dbReference type="Pfam" id="PF01663">
    <property type="entry name" value="Phosphodiest"/>
    <property type="match status" value="1"/>
</dbReference>
<keyword evidence="2" id="KW-0325">Glycoprotein</keyword>
<keyword evidence="1" id="KW-0378">Hydrolase</keyword>
<dbReference type="SUPFAM" id="SSF53649">
    <property type="entry name" value="Alkaline phosphatase-like"/>
    <property type="match status" value="1"/>
</dbReference>
<dbReference type="GO" id="GO:0055120">
    <property type="term" value="C:striated muscle dense body"/>
    <property type="evidence" value="ECO:0007669"/>
    <property type="project" value="TreeGrafter"/>
</dbReference>
<evidence type="ECO:0000256" key="1">
    <source>
        <dbReference type="ARBA" id="ARBA00022801"/>
    </source>
</evidence>
<organism evidence="3 4">
    <name type="scientific">Loa loa</name>
    <name type="common">Eye worm</name>
    <name type="synonym">Filaria loa</name>
    <dbReference type="NCBI Taxonomy" id="7209"/>
    <lineage>
        <taxon>Eukaryota</taxon>
        <taxon>Metazoa</taxon>
        <taxon>Ecdysozoa</taxon>
        <taxon>Nematoda</taxon>
        <taxon>Chromadorea</taxon>
        <taxon>Rhabditida</taxon>
        <taxon>Spirurina</taxon>
        <taxon>Spiruromorpha</taxon>
        <taxon>Filarioidea</taxon>
        <taxon>Onchocercidae</taxon>
        <taxon>Loa</taxon>
    </lineage>
</organism>
<evidence type="ECO:0000313" key="3">
    <source>
        <dbReference type="Proteomes" id="UP000095285"/>
    </source>
</evidence>
<dbReference type="GO" id="GO:0016787">
    <property type="term" value="F:hydrolase activity"/>
    <property type="evidence" value="ECO:0007669"/>
    <property type="project" value="UniProtKB-KW"/>
</dbReference>
<dbReference type="InterPro" id="IPR002591">
    <property type="entry name" value="Phosphodiest/P_Trfase"/>
</dbReference>
<reference evidence="3" key="1">
    <citation type="submission" date="2012-04" db="EMBL/GenBank/DDBJ databases">
        <title>The Genome Sequence of Loa loa.</title>
        <authorList>
            <consortium name="The Broad Institute Genome Sequencing Platform"/>
            <consortium name="Broad Institute Genome Sequencing Center for Infectious Disease"/>
            <person name="Nutman T.B."/>
            <person name="Fink D.L."/>
            <person name="Russ C."/>
            <person name="Young S."/>
            <person name="Zeng Q."/>
            <person name="Gargeya S."/>
            <person name="Alvarado L."/>
            <person name="Berlin A."/>
            <person name="Chapman S.B."/>
            <person name="Chen Z."/>
            <person name="Freedman E."/>
            <person name="Gellesch M."/>
            <person name="Goldberg J."/>
            <person name="Griggs A."/>
            <person name="Gujja S."/>
            <person name="Heilman E.R."/>
            <person name="Heiman D."/>
            <person name="Howarth C."/>
            <person name="Mehta T."/>
            <person name="Neiman D."/>
            <person name="Pearson M."/>
            <person name="Roberts A."/>
            <person name="Saif S."/>
            <person name="Shea T."/>
            <person name="Shenoy N."/>
            <person name="Sisk P."/>
            <person name="Stolte C."/>
            <person name="Sykes S."/>
            <person name="White J."/>
            <person name="Yandava C."/>
            <person name="Haas B."/>
            <person name="Henn M.R."/>
            <person name="Nusbaum C."/>
            <person name="Birren B."/>
        </authorList>
    </citation>
    <scope>NUCLEOTIDE SEQUENCE [LARGE SCALE GENOMIC DNA]</scope>
</reference>
<dbReference type="Gene3D" id="3.40.720.10">
    <property type="entry name" value="Alkaline Phosphatase, subunit A"/>
    <property type="match status" value="1"/>
</dbReference>
<dbReference type="GO" id="GO:0031674">
    <property type="term" value="C:I band"/>
    <property type="evidence" value="ECO:0007669"/>
    <property type="project" value="TreeGrafter"/>
</dbReference>
<dbReference type="SUPFAM" id="SSF54060">
    <property type="entry name" value="His-Me finger endonucleases"/>
    <property type="match status" value="1"/>
</dbReference>
<dbReference type="InterPro" id="IPR044925">
    <property type="entry name" value="His-Me_finger_sf"/>
</dbReference>
<dbReference type="InterPro" id="IPR017850">
    <property type="entry name" value="Alkaline_phosphatase_core_sf"/>
</dbReference>
<dbReference type="WBParaSite" id="EN70_1929">
    <property type="protein sequence ID" value="EN70_1929"/>
    <property type="gene ID" value="EN70_1929"/>
</dbReference>
<dbReference type="Proteomes" id="UP000095285">
    <property type="component" value="Unassembled WGS sequence"/>
</dbReference>
<dbReference type="STRING" id="7209.A0A1I7VFB7"/>
<dbReference type="Gene3D" id="3.40.570.10">
    <property type="entry name" value="Extracellular Endonuclease, subunit A"/>
    <property type="match status" value="1"/>
</dbReference>
<accession>A0A1I7VFB7</accession>
<dbReference type="AlphaFoldDB" id="A0A1I7VFB7"/>
<name>A0A1I7VFB7_LOALO</name>
<keyword evidence="3" id="KW-1185">Reference proteome</keyword>
<reference evidence="4" key="2">
    <citation type="submission" date="2016-11" db="UniProtKB">
        <authorList>
            <consortium name="WormBaseParasite"/>
        </authorList>
    </citation>
    <scope>IDENTIFICATION</scope>
</reference>
<proteinExistence type="predicted"/>